<reference evidence="1 2" key="1">
    <citation type="submission" date="2015-04" db="EMBL/GenBank/DDBJ databases">
        <authorList>
            <person name="Syromyatnikov M.Y."/>
            <person name="Popov V.N."/>
        </authorList>
    </citation>
    <scope>NUCLEOTIDE SEQUENCE [LARGE SCALE GENOMIC DNA]</scope>
</reference>
<dbReference type="Proteomes" id="UP000183832">
    <property type="component" value="Unassembled WGS sequence"/>
</dbReference>
<keyword evidence="2" id="KW-1185">Reference proteome</keyword>
<proteinExistence type="predicted"/>
<accession>A0A1J1HWC4</accession>
<evidence type="ECO:0000313" key="1">
    <source>
        <dbReference type="EMBL" id="CRK92368.1"/>
    </source>
</evidence>
<name>A0A1J1HWC4_9DIPT</name>
<organism evidence="1 2">
    <name type="scientific">Clunio marinus</name>
    <dbReference type="NCBI Taxonomy" id="568069"/>
    <lineage>
        <taxon>Eukaryota</taxon>
        <taxon>Metazoa</taxon>
        <taxon>Ecdysozoa</taxon>
        <taxon>Arthropoda</taxon>
        <taxon>Hexapoda</taxon>
        <taxon>Insecta</taxon>
        <taxon>Pterygota</taxon>
        <taxon>Neoptera</taxon>
        <taxon>Endopterygota</taxon>
        <taxon>Diptera</taxon>
        <taxon>Nematocera</taxon>
        <taxon>Chironomoidea</taxon>
        <taxon>Chironomidae</taxon>
        <taxon>Clunio</taxon>
    </lineage>
</organism>
<evidence type="ECO:0000313" key="2">
    <source>
        <dbReference type="Proteomes" id="UP000183832"/>
    </source>
</evidence>
<dbReference type="OrthoDB" id="9974725at2759"/>
<protein>
    <submittedName>
        <fullName evidence="1">CLUMA_CG005949, isoform A</fullName>
    </submittedName>
</protein>
<sequence length="67" mass="8028">MIEIPDVSSHPPQRSRIFFIKLSSNHIRYLSTFILALSHIFQNQQTLQNYEQKNVNEALYTEFRPYN</sequence>
<dbReference type="AlphaFoldDB" id="A0A1J1HWC4"/>
<dbReference type="EMBL" id="CVRI01000026">
    <property type="protein sequence ID" value="CRK92368.1"/>
    <property type="molecule type" value="Genomic_DNA"/>
</dbReference>
<gene>
    <name evidence="1" type="ORF">CLUMA_CG005949</name>
</gene>